<evidence type="ECO:0000256" key="1">
    <source>
        <dbReference type="PIRNR" id="PIRNR013171"/>
    </source>
</evidence>
<sequence>MGSLLTVLLCLVAAYTIIVPSVNDAHTKRSVERAETVIAPKVFILSMFGSERDIWADIPEFDLYAQNVTVPGFSPLFPDAHCTKDGSICELVTGEAEINAAATMMSLLHSPMFDLRQTYFLIAGVAGASPKLATTGSVTFARFAVQVTLQYEIDGREIPSNLPTGYFPQGVKPPDLFVFPPVLYGTEVFEVNDNLRQLAYEFAKTATLNDTVAAQTYRANYGNVSEFAPGASPPSVVLCDTATSDTFWSGTLLAEAFENTTTLFTNGTGVYCSAQQEDNATLEVLVRGAISGLVDFSRVIIMRTVSNFDRPFSGQTAVESRFANHGGFASALLNIHLAGVKVIQGILNEWESVFEDGVRPDNYIGDVFGSLGGQPSFGPGSIFNDQQALTARSLRKRGVNIGQ</sequence>
<reference evidence="3 4" key="1">
    <citation type="submission" date="2024-01" db="EMBL/GenBank/DDBJ databases">
        <title>A draft genome for the cacao thread blight pathogen Marasmiellus scandens.</title>
        <authorList>
            <person name="Baruah I.K."/>
            <person name="Leung J."/>
            <person name="Bukari Y."/>
            <person name="Amoako-Attah I."/>
            <person name="Meinhardt L.W."/>
            <person name="Bailey B.A."/>
            <person name="Cohen S.P."/>
        </authorList>
    </citation>
    <scope>NUCLEOTIDE SEQUENCE [LARGE SCALE GENOMIC DNA]</scope>
    <source>
        <strain evidence="3 4">GH-19</strain>
    </source>
</reference>
<feature type="chain" id="PRO_5046068613" description="Purine nucleoside permease" evidence="2">
    <location>
        <begin position="17"/>
        <end position="403"/>
    </location>
</feature>
<keyword evidence="2" id="KW-0732">Signal</keyword>
<dbReference type="Pfam" id="PF06516">
    <property type="entry name" value="NUP"/>
    <property type="match status" value="1"/>
</dbReference>
<dbReference type="PIRSF" id="PIRSF013171">
    <property type="entry name" value="Pur_nuclsid_perm"/>
    <property type="match status" value="1"/>
</dbReference>
<name>A0ABR1JEH3_9AGAR</name>
<protein>
    <recommendedName>
        <fullName evidence="5">Purine nucleoside permease</fullName>
    </recommendedName>
</protein>
<keyword evidence="1" id="KW-0813">Transport</keyword>
<dbReference type="Proteomes" id="UP001498398">
    <property type="component" value="Unassembled WGS sequence"/>
</dbReference>
<evidence type="ECO:0000313" key="3">
    <source>
        <dbReference type="EMBL" id="KAK7460419.1"/>
    </source>
</evidence>
<organism evidence="3 4">
    <name type="scientific">Marasmiellus scandens</name>
    <dbReference type="NCBI Taxonomy" id="2682957"/>
    <lineage>
        <taxon>Eukaryota</taxon>
        <taxon>Fungi</taxon>
        <taxon>Dikarya</taxon>
        <taxon>Basidiomycota</taxon>
        <taxon>Agaricomycotina</taxon>
        <taxon>Agaricomycetes</taxon>
        <taxon>Agaricomycetidae</taxon>
        <taxon>Agaricales</taxon>
        <taxon>Marasmiineae</taxon>
        <taxon>Omphalotaceae</taxon>
        <taxon>Marasmiellus</taxon>
    </lineage>
</organism>
<dbReference type="PANTHER" id="PTHR38643">
    <property type="entry name" value="PURINE NUCLEOSIDE PERMEASE C285.05-RELATED"/>
    <property type="match status" value="1"/>
</dbReference>
<keyword evidence="4" id="KW-1185">Reference proteome</keyword>
<proteinExistence type="inferred from homology"/>
<feature type="signal peptide" evidence="2">
    <location>
        <begin position="1"/>
        <end position="16"/>
    </location>
</feature>
<comment type="function">
    <text evidence="1">Nucleoside permease that transports adenosine and guanosine.</text>
</comment>
<evidence type="ECO:0000256" key="2">
    <source>
        <dbReference type="SAM" id="SignalP"/>
    </source>
</evidence>
<dbReference type="InterPro" id="IPR035994">
    <property type="entry name" value="Nucleoside_phosphorylase_sf"/>
</dbReference>
<evidence type="ECO:0000313" key="4">
    <source>
        <dbReference type="Proteomes" id="UP001498398"/>
    </source>
</evidence>
<gene>
    <name evidence="3" type="ORF">VKT23_009139</name>
</gene>
<dbReference type="PANTHER" id="PTHR38643:SF1">
    <property type="entry name" value="PURINE NUCLEOSIDE PERMEASE C285.05-RELATED"/>
    <property type="match status" value="1"/>
</dbReference>
<accession>A0ABR1JEH3</accession>
<dbReference type="EMBL" id="JBANRG010000015">
    <property type="protein sequence ID" value="KAK7460419.1"/>
    <property type="molecule type" value="Genomic_DNA"/>
</dbReference>
<comment type="similarity">
    <text evidence="1">Belongs to the NUP family.</text>
</comment>
<dbReference type="Gene3D" id="3.40.50.1580">
    <property type="entry name" value="Nucleoside phosphorylase domain"/>
    <property type="match status" value="1"/>
</dbReference>
<dbReference type="InterPro" id="IPR009486">
    <property type="entry name" value="Pur_nuclsid_perm"/>
</dbReference>
<comment type="caution">
    <text evidence="3">The sequence shown here is derived from an EMBL/GenBank/DDBJ whole genome shotgun (WGS) entry which is preliminary data.</text>
</comment>
<evidence type="ECO:0008006" key="5">
    <source>
        <dbReference type="Google" id="ProtNLM"/>
    </source>
</evidence>